<reference evidence="2 4" key="1">
    <citation type="journal article" date="2011" name="Nature">
        <title>The Medicago genome provides insight into the evolution of rhizobial symbioses.</title>
        <authorList>
            <person name="Young N.D."/>
            <person name="Debelle F."/>
            <person name="Oldroyd G.E."/>
            <person name="Geurts R."/>
            <person name="Cannon S.B."/>
            <person name="Udvardi M.K."/>
            <person name="Benedito V.A."/>
            <person name="Mayer K.F."/>
            <person name="Gouzy J."/>
            <person name="Schoof H."/>
            <person name="Van de Peer Y."/>
            <person name="Proost S."/>
            <person name="Cook D.R."/>
            <person name="Meyers B.C."/>
            <person name="Spannagl M."/>
            <person name="Cheung F."/>
            <person name="De Mita S."/>
            <person name="Krishnakumar V."/>
            <person name="Gundlach H."/>
            <person name="Zhou S."/>
            <person name="Mudge J."/>
            <person name="Bharti A.K."/>
            <person name="Murray J.D."/>
            <person name="Naoumkina M.A."/>
            <person name="Rosen B."/>
            <person name="Silverstein K.A."/>
            <person name="Tang H."/>
            <person name="Rombauts S."/>
            <person name="Zhao P.X."/>
            <person name="Zhou P."/>
            <person name="Barbe V."/>
            <person name="Bardou P."/>
            <person name="Bechner M."/>
            <person name="Bellec A."/>
            <person name="Berger A."/>
            <person name="Berges H."/>
            <person name="Bidwell S."/>
            <person name="Bisseling T."/>
            <person name="Choisne N."/>
            <person name="Couloux A."/>
            <person name="Denny R."/>
            <person name="Deshpande S."/>
            <person name="Dai X."/>
            <person name="Doyle J.J."/>
            <person name="Dudez A.M."/>
            <person name="Farmer A.D."/>
            <person name="Fouteau S."/>
            <person name="Franken C."/>
            <person name="Gibelin C."/>
            <person name="Gish J."/>
            <person name="Goldstein S."/>
            <person name="Gonzalez A.J."/>
            <person name="Green P.J."/>
            <person name="Hallab A."/>
            <person name="Hartog M."/>
            <person name="Hua A."/>
            <person name="Humphray S.J."/>
            <person name="Jeong D.H."/>
            <person name="Jing Y."/>
            <person name="Jocker A."/>
            <person name="Kenton S.M."/>
            <person name="Kim D.J."/>
            <person name="Klee K."/>
            <person name="Lai H."/>
            <person name="Lang C."/>
            <person name="Lin S."/>
            <person name="Macmil S.L."/>
            <person name="Magdelenat G."/>
            <person name="Matthews L."/>
            <person name="McCorrison J."/>
            <person name="Monaghan E.L."/>
            <person name="Mun J.H."/>
            <person name="Najar F.Z."/>
            <person name="Nicholson C."/>
            <person name="Noirot C."/>
            <person name="O'Bleness M."/>
            <person name="Paule C.R."/>
            <person name="Poulain J."/>
            <person name="Prion F."/>
            <person name="Qin B."/>
            <person name="Qu C."/>
            <person name="Retzel E.F."/>
            <person name="Riddle C."/>
            <person name="Sallet E."/>
            <person name="Samain S."/>
            <person name="Samson N."/>
            <person name="Sanders I."/>
            <person name="Saurat O."/>
            <person name="Scarpelli C."/>
            <person name="Schiex T."/>
            <person name="Segurens B."/>
            <person name="Severin A.J."/>
            <person name="Sherrier D.J."/>
            <person name="Shi R."/>
            <person name="Sims S."/>
            <person name="Singer S.R."/>
            <person name="Sinharoy S."/>
            <person name="Sterck L."/>
            <person name="Viollet A."/>
            <person name="Wang B.B."/>
            <person name="Wang K."/>
            <person name="Wang M."/>
            <person name="Wang X."/>
            <person name="Warfsmann J."/>
            <person name="Weissenbach J."/>
            <person name="White D.D."/>
            <person name="White J.D."/>
            <person name="Wiley G.B."/>
            <person name="Wincker P."/>
            <person name="Xing Y."/>
            <person name="Yang L."/>
            <person name="Yao Z."/>
            <person name="Ying F."/>
            <person name="Zhai J."/>
            <person name="Zhou L."/>
            <person name="Zuber A."/>
            <person name="Denarie J."/>
            <person name="Dixon R.A."/>
            <person name="May G.D."/>
            <person name="Schwartz D.C."/>
            <person name="Rogers J."/>
            <person name="Quetier F."/>
            <person name="Town C.D."/>
            <person name="Roe B.A."/>
        </authorList>
    </citation>
    <scope>NUCLEOTIDE SEQUENCE [LARGE SCALE GENOMIC DNA]</scope>
    <source>
        <strain evidence="2">A17</strain>
        <strain evidence="3 4">cv. Jemalong A17</strain>
    </source>
</reference>
<keyword evidence="4" id="KW-1185">Reference proteome</keyword>
<evidence type="ECO:0000313" key="4">
    <source>
        <dbReference type="Proteomes" id="UP000002051"/>
    </source>
</evidence>
<dbReference type="EMBL" id="CM001224">
    <property type="protein sequence ID" value="KEH17797.1"/>
    <property type="molecule type" value="Genomic_DNA"/>
</dbReference>
<keyword evidence="1" id="KW-0472">Membrane</keyword>
<reference evidence="2 4" key="2">
    <citation type="journal article" date="2014" name="BMC Genomics">
        <title>An improved genome release (version Mt4.0) for the model legume Medicago truncatula.</title>
        <authorList>
            <person name="Tang H."/>
            <person name="Krishnakumar V."/>
            <person name="Bidwell S."/>
            <person name="Rosen B."/>
            <person name="Chan A."/>
            <person name="Zhou S."/>
            <person name="Gentzbittel L."/>
            <person name="Childs K.L."/>
            <person name="Yandell M."/>
            <person name="Gundlach H."/>
            <person name="Mayer K.F."/>
            <person name="Schwartz D.C."/>
            <person name="Town C.D."/>
        </authorList>
    </citation>
    <scope>GENOME REANNOTATION</scope>
    <source>
        <strain evidence="2">A17</strain>
        <strain evidence="3 4">cv. Jemalong A17</strain>
    </source>
</reference>
<keyword evidence="1" id="KW-1133">Transmembrane helix</keyword>
<dbReference type="Proteomes" id="UP000002051">
    <property type="component" value="Chromosome 8"/>
</dbReference>
<sequence length="67" mass="7606">MNGRGTRGIACRRVNGHCFCFGGFVCVFAYLCRGFSVLWYRFLWPISVLSWVRAEFIATESVAEFSG</sequence>
<protein>
    <submittedName>
        <fullName evidence="2">Transmembrane protein, putative</fullName>
    </submittedName>
</protein>
<evidence type="ECO:0000313" key="3">
    <source>
        <dbReference type="EnsemblPlants" id="KEH17797"/>
    </source>
</evidence>
<evidence type="ECO:0000313" key="2">
    <source>
        <dbReference type="EMBL" id="KEH17797.1"/>
    </source>
</evidence>
<proteinExistence type="predicted"/>
<dbReference type="HOGENOM" id="CLU_2816325_0_0_1"/>
<name>A0A072TK30_MEDTR</name>
<gene>
    <name evidence="2" type="ordered locus">MTR_8g006455</name>
</gene>
<accession>A0A072TK30</accession>
<organism evidence="2 4">
    <name type="scientific">Medicago truncatula</name>
    <name type="common">Barrel medic</name>
    <name type="synonym">Medicago tribuloides</name>
    <dbReference type="NCBI Taxonomy" id="3880"/>
    <lineage>
        <taxon>Eukaryota</taxon>
        <taxon>Viridiplantae</taxon>
        <taxon>Streptophyta</taxon>
        <taxon>Embryophyta</taxon>
        <taxon>Tracheophyta</taxon>
        <taxon>Spermatophyta</taxon>
        <taxon>Magnoliopsida</taxon>
        <taxon>eudicotyledons</taxon>
        <taxon>Gunneridae</taxon>
        <taxon>Pentapetalae</taxon>
        <taxon>rosids</taxon>
        <taxon>fabids</taxon>
        <taxon>Fabales</taxon>
        <taxon>Fabaceae</taxon>
        <taxon>Papilionoideae</taxon>
        <taxon>50 kb inversion clade</taxon>
        <taxon>NPAAA clade</taxon>
        <taxon>Hologalegina</taxon>
        <taxon>IRL clade</taxon>
        <taxon>Trifolieae</taxon>
        <taxon>Medicago</taxon>
    </lineage>
</organism>
<dbReference type="AlphaFoldDB" id="A0A072TK30"/>
<dbReference type="EnsemblPlants" id="KEH17797">
    <property type="protein sequence ID" value="KEH17797"/>
    <property type="gene ID" value="MTR_8g006455"/>
</dbReference>
<reference evidence="3" key="3">
    <citation type="submission" date="2015-04" db="UniProtKB">
        <authorList>
            <consortium name="EnsemblPlants"/>
        </authorList>
    </citation>
    <scope>IDENTIFICATION</scope>
    <source>
        <strain evidence="3">cv. Jemalong A17</strain>
    </source>
</reference>
<evidence type="ECO:0000256" key="1">
    <source>
        <dbReference type="SAM" id="Phobius"/>
    </source>
</evidence>
<feature type="transmembrane region" description="Helical" evidence="1">
    <location>
        <begin position="21"/>
        <end position="42"/>
    </location>
</feature>
<keyword evidence="1 2" id="KW-0812">Transmembrane</keyword>